<dbReference type="OrthoDB" id="5072649at2"/>
<feature type="transmembrane region" description="Helical" evidence="2">
    <location>
        <begin position="98"/>
        <end position="118"/>
    </location>
</feature>
<keyword evidence="4" id="KW-1185">Reference proteome</keyword>
<protein>
    <submittedName>
        <fullName evidence="3">Uncharacterized protein</fullName>
    </submittedName>
</protein>
<organism evidence="3 4">
    <name type="scientific">Microbacterium pygmaeum</name>
    <dbReference type="NCBI Taxonomy" id="370764"/>
    <lineage>
        <taxon>Bacteria</taxon>
        <taxon>Bacillati</taxon>
        <taxon>Actinomycetota</taxon>
        <taxon>Actinomycetes</taxon>
        <taxon>Micrococcales</taxon>
        <taxon>Microbacteriaceae</taxon>
        <taxon>Microbacterium</taxon>
    </lineage>
</organism>
<feature type="compositionally biased region" description="Low complexity" evidence="1">
    <location>
        <begin position="63"/>
        <end position="89"/>
    </location>
</feature>
<keyword evidence="2" id="KW-0812">Transmembrane</keyword>
<feature type="region of interest" description="Disordered" evidence="1">
    <location>
        <begin position="1"/>
        <end position="32"/>
    </location>
</feature>
<accession>A0A1G7VUT4</accession>
<evidence type="ECO:0000313" key="4">
    <source>
        <dbReference type="Proteomes" id="UP000199009"/>
    </source>
</evidence>
<evidence type="ECO:0000256" key="2">
    <source>
        <dbReference type="SAM" id="Phobius"/>
    </source>
</evidence>
<dbReference type="Proteomes" id="UP000199009">
    <property type="component" value="Chromosome I"/>
</dbReference>
<evidence type="ECO:0000313" key="3">
    <source>
        <dbReference type="EMBL" id="SDG63298.1"/>
    </source>
</evidence>
<dbReference type="EMBL" id="LT629692">
    <property type="protein sequence ID" value="SDG63298.1"/>
    <property type="molecule type" value="Genomic_DNA"/>
</dbReference>
<keyword evidence="2" id="KW-1133">Transmembrane helix</keyword>
<dbReference type="STRING" id="370764.SAMN04489810_0839"/>
<evidence type="ECO:0000256" key="1">
    <source>
        <dbReference type="SAM" id="MobiDB-lite"/>
    </source>
</evidence>
<feature type="region of interest" description="Disordered" evidence="1">
    <location>
        <begin position="57"/>
        <end position="89"/>
    </location>
</feature>
<dbReference type="RefSeq" id="WP_091486866.1">
    <property type="nucleotide sequence ID" value="NZ_LT629692.1"/>
</dbReference>
<sequence length="288" mass="30116">MSADDAQGNTGDDAELARLRRRAYGPQPDIQDDPVALARLDELEAVVRSRFAMSTVEVEDTRTTSPDSVAAPAPVADASVPSPVAATPPSRARRAHTALLVATATAALLLGAIAWSAAPFGQTGAAGPDAAEPAPADTAKPIPVVEDQDWSSSDDRHWSASSAADYTRFLDSLRDELLAGEGMGDLPDRVIRKDLRPYGSLYGHTVWAGSTIDGEYCMIIVEQPLPEIACISVDEAYASPRTIVLPAGVADSAAEAALEPGAPISYTLLPGGTVVAEPSDAWNFPLDD</sequence>
<reference evidence="3 4" key="1">
    <citation type="submission" date="2016-10" db="EMBL/GenBank/DDBJ databases">
        <authorList>
            <person name="de Groot N.N."/>
        </authorList>
    </citation>
    <scope>NUCLEOTIDE SEQUENCE [LARGE SCALE GENOMIC DNA]</scope>
    <source>
        <strain evidence="3 4">DSM 23142</strain>
    </source>
</reference>
<proteinExistence type="predicted"/>
<gene>
    <name evidence="3" type="ORF">SAMN04489810_0839</name>
</gene>
<keyword evidence="2" id="KW-0472">Membrane</keyword>
<dbReference type="AlphaFoldDB" id="A0A1G7VUT4"/>
<name>A0A1G7VUT4_9MICO</name>